<name>A0AAE1MKA0_9FABA</name>
<sequence length="87" mass="9702">MAIEKNNFKASRLDSEFSPHSRETMSSDEDDLQRRNSAVESDDDDEFDDADSGAGSDDFDLLELGETGAEFCQIGIVFVMVCFKHNT</sequence>
<feature type="region of interest" description="Disordered" evidence="1">
    <location>
        <begin position="1"/>
        <end position="54"/>
    </location>
</feature>
<reference evidence="2" key="1">
    <citation type="submission" date="2023-10" db="EMBL/GenBank/DDBJ databases">
        <title>Chromosome-level genome of the transformable northern wattle, Acacia crassicarpa.</title>
        <authorList>
            <person name="Massaro I."/>
            <person name="Sinha N.R."/>
            <person name="Poethig S."/>
            <person name="Leichty A.R."/>
        </authorList>
    </citation>
    <scope>NUCLEOTIDE SEQUENCE</scope>
    <source>
        <strain evidence="2">Acra3RX</strain>
        <tissue evidence="2">Leaf</tissue>
    </source>
</reference>
<protein>
    <submittedName>
        <fullName evidence="2">Uncharacterized protein</fullName>
    </submittedName>
</protein>
<evidence type="ECO:0000313" key="2">
    <source>
        <dbReference type="EMBL" id="KAK4263486.1"/>
    </source>
</evidence>
<evidence type="ECO:0000313" key="3">
    <source>
        <dbReference type="Proteomes" id="UP001293593"/>
    </source>
</evidence>
<organism evidence="2 3">
    <name type="scientific">Acacia crassicarpa</name>
    <name type="common">northern wattle</name>
    <dbReference type="NCBI Taxonomy" id="499986"/>
    <lineage>
        <taxon>Eukaryota</taxon>
        <taxon>Viridiplantae</taxon>
        <taxon>Streptophyta</taxon>
        <taxon>Embryophyta</taxon>
        <taxon>Tracheophyta</taxon>
        <taxon>Spermatophyta</taxon>
        <taxon>Magnoliopsida</taxon>
        <taxon>eudicotyledons</taxon>
        <taxon>Gunneridae</taxon>
        <taxon>Pentapetalae</taxon>
        <taxon>rosids</taxon>
        <taxon>fabids</taxon>
        <taxon>Fabales</taxon>
        <taxon>Fabaceae</taxon>
        <taxon>Caesalpinioideae</taxon>
        <taxon>mimosoid clade</taxon>
        <taxon>Acacieae</taxon>
        <taxon>Acacia</taxon>
    </lineage>
</organism>
<feature type="compositionally biased region" description="Basic and acidic residues" evidence="1">
    <location>
        <begin position="11"/>
        <end position="25"/>
    </location>
</feature>
<dbReference type="Proteomes" id="UP001293593">
    <property type="component" value="Unassembled WGS sequence"/>
</dbReference>
<evidence type="ECO:0000256" key="1">
    <source>
        <dbReference type="SAM" id="MobiDB-lite"/>
    </source>
</evidence>
<accession>A0AAE1MKA0</accession>
<feature type="compositionally biased region" description="Acidic residues" evidence="1">
    <location>
        <begin position="40"/>
        <end position="54"/>
    </location>
</feature>
<keyword evidence="3" id="KW-1185">Reference proteome</keyword>
<dbReference type="AlphaFoldDB" id="A0AAE1MKA0"/>
<dbReference type="EMBL" id="JAWXYG010000009">
    <property type="protein sequence ID" value="KAK4263486.1"/>
    <property type="molecule type" value="Genomic_DNA"/>
</dbReference>
<proteinExistence type="predicted"/>
<comment type="caution">
    <text evidence="2">The sequence shown here is derived from an EMBL/GenBank/DDBJ whole genome shotgun (WGS) entry which is preliminary data.</text>
</comment>
<gene>
    <name evidence="2" type="ORF">QN277_028885</name>
</gene>